<feature type="compositionally biased region" description="Basic and acidic residues" evidence="2">
    <location>
        <begin position="21"/>
        <end position="37"/>
    </location>
</feature>
<dbReference type="EMBL" id="BKCJ010000526">
    <property type="protein sequence ID" value="GEU33992.1"/>
    <property type="molecule type" value="Genomic_DNA"/>
</dbReference>
<name>A0A6L2JBA3_TANCI</name>
<feature type="region of interest" description="Disordered" evidence="2">
    <location>
        <begin position="1"/>
        <end position="37"/>
    </location>
</feature>
<feature type="coiled-coil region" evidence="1">
    <location>
        <begin position="131"/>
        <end position="202"/>
    </location>
</feature>
<accession>A0A6L2JBA3</accession>
<evidence type="ECO:0000256" key="2">
    <source>
        <dbReference type="SAM" id="MobiDB-lite"/>
    </source>
</evidence>
<evidence type="ECO:0000256" key="1">
    <source>
        <dbReference type="SAM" id="Coils"/>
    </source>
</evidence>
<dbReference type="AlphaFoldDB" id="A0A6L2JBA3"/>
<keyword evidence="1" id="KW-0175">Coiled coil</keyword>
<evidence type="ECO:0000313" key="3">
    <source>
        <dbReference type="EMBL" id="GEU33992.1"/>
    </source>
</evidence>
<sequence>MGNVKKSVAERTRHKRQYAHRMNERQMMSKDEKVDSSKALDASLVVTEYSAIESENINSEHAFNKSVNKSSGIDTGKQDTSSISGNYITHAVDADIRPANDQVPFAEEESFQSNKPCKNQDSPEFCEFFEFNELKAQLQAKNSTINNLKKQIKNVHEKSNEAKVKHDIDVIETVNIELEHKVDNLLKENETLKKHYKDLYDSIKVTRTKTIEQTTSLIAKNNEFKAKIQEKGFTIAALKNELRKFKGNNVDTKFAKPSILGKPVLQPLRNQYVVRQPIAFRSEQPKFSKLLFTSQVDVNNVFSKPVTPHYLPKVRESVFVKPNHVIASGSSRNSSKESHGLNDMAHNYYLEEDKKRHKTKI</sequence>
<proteinExistence type="predicted"/>
<protein>
    <submittedName>
        <fullName evidence="3">Retrovirus-related Pol polyprotein from transposon TNT 1-94</fullName>
    </submittedName>
</protein>
<reference evidence="3" key="1">
    <citation type="journal article" date="2019" name="Sci. Rep.">
        <title>Draft genome of Tanacetum cinerariifolium, the natural source of mosquito coil.</title>
        <authorList>
            <person name="Yamashiro T."/>
            <person name="Shiraishi A."/>
            <person name="Satake H."/>
            <person name="Nakayama K."/>
        </authorList>
    </citation>
    <scope>NUCLEOTIDE SEQUENCE</scope>
</reference>
<organism evidence="3">
    <name type="scientific">Tanacetum cinerariifolium</name>
    <name type="common">Dalmatian daisy</name>
    <name type="synonym">Chrysanthemum cinerariifolium</name>
    <dbReference type="NCBI Taxonomy" id="118510"/>
    <lineage>
        <taxon>Eukaryota</taxon>
        <taxon>Viridiplantae</taxon>
        <taxon>Streptophyta</taxon>
        <taxon>Embryophyta</taxon>
        <taxon>Tracheophyta</taxon>
        <taxon>Spermatophyta</taxon>
        <taxon>Magnoliopsida</taxon>
        <taxon>eudicotyledons</taxon>
        <taxon>Gunneridae</taxon>
        <taxon>Pentapetalae</taxon>
        <taxon>asterids</taxon>
        <taxon>campanulids</taxon>
        <taxon>Asterales</taxon>
        <taxon>Asteraceae</taxon>
        <taxon>Asteroideae</taxon>
        <taxon>Anthemideae</taxon>
        <taxon>Anthemidinae</taxon>
        <taxon>Tanacetum</taxon>
    </lineage>
</organism>
<gene>
    <name evidence="3" type="ORF">Tci_005970</name>
</gene>
<comment type="caution">
    <text evidence="3">The sequence shown here is derived from an EMBL/GenBank/DDBJ whole genome shotgun (WGS) entry which is preliminary data.</text>
</comment>